<evidence type="ECO:0000256" key="2">
    <source>
        <dbReference type="SAM" id="MobiDB-lite"/>
    </source>
</evidence>
<organism evidence="3 4">
    <name type="scientific">Parendozoicomonas callyspongiae</name>
    <dbReference type="NCBI Taxonomy" id="2942213"/>
    <lineage>
        <taxon>Bacteria</taxon>
        <taxon>Pseudomonadati</taxon>
        <taxon>Pseudomonadota</taxon>
        <taxon>Gammaproteobacteria</taxon>
        <taxon>Oceanospirillales</taxon>
        <taxon>Endozoicomonadaceae</taxon>
        <taxon>Parendozoicomonas</taxon>
    </lineage>
</organism>
<keyword evidence="4" id="KW-1185">Reference proteome</keyword>
<evidence type="ECO:0000313" key="4">
    <source>
        <dbReference type="Proteomes" id="UP001203338"/>
    </source>
</evidence>
<dbReference type="RefSeq" id="WP_249699494.1">
    <property type="nucleotide sequence ID" value="NZ_JAMFLX010000012.1"/>
</dbReference>
<sequence>MLFSDTSHTSEVAPDPVKIPFAYAQVILSKVDYIELKAQAKQWRIQWQRTRKRKQEALDQVKQMKVEHSREIVTFQAQIDTLKNQLADVQHLVFGRSSEKKSGSSRKQKKQARSSSRPKGQQRGHKGHGRTTVTTLPVVSETLDLEEHQKHCYGH</sequence>
<reference evidence="3 4" key="1">
    <citation type="submission" date="2022-05" db="EMBL/GenBank/DDBJ databases">
        <authorList>
            <person name="Park J.-S."/>
        </authorList>
    </citation>
    <scope>NUCLEOTIDE SEQUENCE [LARGE SCALE GENOMIC DNA]</scope>
    <source>
        <strain evidence="3 4">2012CJ34-2</strain>
    </source>
</reference>
<evidence type="ECO:0000256" key="1">
    <source>
        <dbReference type="SAM" id="Coils"/>
    </source>
</evidence>
<feature type="coiled-coil region" evidence="1">
    <location>
        <begin position="51"/>
        <end position="92"/>
    </location>
</feature>
<proteinExistence type="predicted"/>
<evidence type="ECO:0008006" key="5">
    <source>
        <dbReference type="Google" id="ProtNLM"/>
    </source>
</evidence>
<protein>
    <recommendedName>
        <fullName evidence="5">BZIP domain-containing protein</fullName>
    </recommendedName>
</protein>
<name>A0ABT0PG06_9GAMM</name>
<dbReference type="Proteomes" id="UP001203338">
    <property type="component" value="Unassembled WGS sequence"/>
</dbReference>
<feature type="compositionally biased region" description="Basic residues" evidence="2">
    <location>
        <begin position="103"/>
        <end position="112"/>
    </location>
</feature>
<dbReference type="EMBL" id="JAMFLX010000012">
    <property type="protein sequence ID" value="MCL6270305.1"/>
    <property type="molecule type" value="Genomic_DNA"/>
</dbReference>
<comment type="caution">
    <text evidence="3">The sequence shown here is derived from an EMBL/GenBank/DDBJ whole genome shotgun (WGS) entry which is preliminary data.</text>
</comment>
<gene>
    <name evidence="3" type="ORF">M3P05_10275</name>
</gene>
<keyword evidence="1" id="KW-0175">Coiled coil</keyword>
<evidence type="ECO:0000313" key="3">
    <source>
        <dbReference type="EMBL" id="MCL6270305.1"/>
    </source>
</evidence>
<feature type="region of interest" description="Disordered" evidence="2">
    <location>
        <begin position="94"/>
        <end position="141"/>
    </location>
</feature>
<feature type="compositionally biased region" description="Basic residues" evidence="2">
    <location>
        <begin position="120"/>
        <end position="129"/>
    </location>
</feature>
<accession>A0ABT0PG06</accession>